<organism evidence="2 3">
    <name type="scientific">Pleurodeles waltl</name>
    <name type="common">Iberian ribbed newt</name>
    <dbReference type="NCBI Taxonomy" id="8319"/>
    <lineage>
        <taxon>Eukaryota</taxon>
        <taxon>Metazoa</taxon>
        <taxon>Chordata</taxon>
        <taxon>Craniata</taxon>
        <taxon>Vertebrata</taxon>
        <taxon>Euteleostomi</taxon>
        <taxon>Amphibia</taxon>
        <taxon>Batrachia</taxon>
        <taxon>Caudata</taxon>
        <taxon>Salamandroidea</taxon>
        <taxon>Salamandridae</taxon>
        <taxon>Pleurodelinae</taxon>
        <taxon>Pleurodeles</taxon>
    </lineage>
</organism>
<dbReference type="Proteomes" id="UP001066276">
    <property type="component" value="Chromosome 3_2"/>
</dbReference>
<reference evidence="2" key="1">
    <citation type="journal article" date="2022" name="bioRxiv">
        <title>Sequencing and chromosome-scale assembly of the giantPleurodeles waltlgenome.</title>
        <authorList>
            <person name="Brown T."/>
            <person name="Elewa A."/>
            <person name="Iarovenko S."/>
            <person name="Subramanian E."/>
            <person name="Araus A.J."/>
            <person name="Petzold A."/>
            <person name="Susuki M."/>
            <person name="Suzuki K.-i.T."/>
            <person name="Hayashi T."/>
            <person name="Toyoda A."/>
            <person name="Oliveira C."/>
            <person name="Osipova E."/>
            <person name="Leigh N.D."/>
            <person name="Simon A."/>
            <person name="Yun M.H."/>
        </authorList>
    </citation>
    <scope>NUCLEOTIDE SEQUENCE</scope>
    <source>
        <strain evidence="2">20211129_DDA</strain>
        <tissue evidence="2">Liver</tissue>
    </source>
</reference>
<sequence>MPSDVRRRRDAQQASGGGWQREKPEPRFLQGWLMAHGDAPARGSAVEARELGGRLWTRLQRSSDGGTAGVPGGDRALRRADYDRTAAVKRGKWSKDIDRCFDLQRTVSRESRGRRSPTSRSSAEGRGALWREHQTLPPILKFLHGWPTRVKGETVCDYCHACPVLGSDSGLVLLCYARSGWLGHIMDALAAL</sequence>
<comment type="caution">
    <text evidence="2">The sequence shown here is derived from an EMBL/GenBank/DDBJ whole genome shotgun (WGS) entry which is preliminary data.</text>
</comment>
<gene>
    <name evidence="2" type="ORF">NDU88_004698</name>
</gene>
<evidence type="ECO:0000256" key="1">
    <source>
        <dbReference type="SAM" id="MobiDB-lite"/>
    </source>
</evidence>
<feature type="compositionally biased region" description="Basic and acidic residues" evidence="1">
    <location>
        <begin position="1"/>
        <end position="11"/>
    </location>
</feature>
<accession>A0AAV7TRZ4</accession>
<dbReference type="EMBL" id="JANPWB010000006">
    <property type="protein sequence ID" value="KAJ1179464.1"/>
    <property type="molecule type" value="Genomic_DNA"/>
</dbReference>
<dbReference type="AlphaFoldDB" id="A0AAV7TRZ4"/>
<feature type="region of interest" description="Disordered" evidence="1">
    <location>
        <begin position="108"/>
        <end position="127"/>
    </location>
</feature>
<feature type="region of interest" description="Disordered" evidence="1">
    <location>
        <begin position="1"/>
        <end position="34"/>
    </location>
</feature>
<evidence type="ECO:0000313" key="2">
    <source>
        <dbReference type="EMBL" id="KAJ1179464.1"/>
    </source>
</evidence>
<proteinExistence type="predicted"/>
<evidence type="ECO:0000313" key="3">
    <source>
        <dbReference type="Proteomes" id="UP001066276"/>
    </source>
</evidence>
<keyword evidence="3" id="KW-1185">Reference proteome</keyword>
<name>A0AAV7TRZ4_PLEWA</name>
<protein>
    <submittedName>
        <fullName evidence="2">Uncharacterized protein</fullName>
    </submittedName>
</protein>